<dbReference type="Gene3D" id="3.40.50.1820">
    <property type="entry name" value="alpha/beta hydrolase"/>
    <property type="match status" value="1"/>
</dbReference>
<dbReference type="GO" id="GO:0016787">
    <property type="term" value="F:hydrolase activity"/>
    <property type="evidence" value="ECO:0007669"/>
    <property type="project" value="UniProtKB-KW"/>
</dbReference>
<evidence type="ECO:0000313" key="3">
    <source>
        <dbReference type="EMBL" id="MCO6047635.1"/>
    </source>
</evidence>
<evidence type="ECO:0000259" key="2">
    <source>
        <dbReference type="Pfam" id="PF01738"/>
    </source>
</evidence>
<dbReference type="PANTHER" id="PTHR46623">
    <property type="entry name" value="CARBOXYMETHYLENEBUTENOLIDASE-RELATED"/>
    <property type="match status" value="1"/>
</dbReference>
<evidence type="ECO:0000256" key="1">
    <source>
        <dbReference type="SAM" id="SignalP"/>
    </source>
</evidence>
<dbReference type="EMBL" id="JAMXLR010000092">
    <property type="protein sequence ID" value="MCO6047635.1"/>
    <property type="molecule type" value="Genomic_DNA"/>
</dbReference>
<feature type="chain" id="PRO_5040874107" evidence="1">
    <location>
        <begin position="21"/>
        <end position="266"/>
    </location>
</feature>
<feature type="signal peptide" evidence="1">
    <location>
        <begin position="1"/>
        <end position="20"/>
    </location>
</feature>
<sequence>MRYATIAMLLALLFTPLALADETAKRLESSPRHHEWVDLKTADGRTVKCWVVYPEVSEKATAVLVIHENRGLNDWARSAADQVAEAGYIAIAPDMLSGTGPDGGGTSSFASEDAARTGIYQLKQDNVTANLDAAYKYAKQLDAANGKVAVSGFCWGGGQSFAYATKNPELAAAFVFYGTAPKDEAALESIKCPVYGFYGGNDFRITGQVPDVAEKMKELGKKYEPAIYEDAGHGFMRAGEAEDASKANRAGHDQAWQRWKKLLSGL</sequence>
<evidence type="ECO:0000313" key="4">
    <source>
        <dbReference type="Proteomes" id="UP001155241"/>
    </source>
</evidence>
<dbReference type="AlphaFoldDB" id="A0A9X2JJ00"/>
<protein>
    <submittedName>
        <fullName evidence="3">Dienelactone hydrolase family protein</fullName>
    </submittedName>
</protein>
<accession>A0A9X2JJ00</accession>
<comment type="caution">
    <text evidence="3">The sequence shown here is derived from an EMBL/GenBank/DDBJ whole genome shotgun (WGS) entry which is preliminary data.</text>
</comment>
<dbReference type="InterPro" id="IPR051049">
    <property type="entry name" value="Dienelactone_hydrolase-like"/>
</dbReference>
<keyword evidence="4" id="KW-1185">Reference proteome</keyword>
<keyword evidence="3" id="KW-0378">Hydrolase</keyword>
<dbReference type="Pfam" id="PF01738">
    <property type="entry name" value="DLH"/>
    <property type="match status" value="1"/>
</dbReference>
<keyword evidence="1" id="KW-0732">Signal</keyword>
<name>A0A9X2JJ00_9BACT</name>
<dbReference type="Proteomes" id="UP001155241">
    <property type="component" value="Unassembled WGS sequence"/>
</dbReference>
<dbReference type="RefSeq" id="WP_252855745.1">
    <property type="nucleotide sequence ID" value="NZ_JAMXLR010000092.1"/>
</dbReference>
<gene>
    <name evidence="3" type="ORF">NG895_27335</name>
</gene>
<dbReference type="PANTHER" id="PTHR46623:SF6">
    <property type="entry name" value="ALPHA_BETA-HYDROLASES SUPERFAMILY PROTEIN"/>
    <property type="match status" value="1"/>
</dbReference>
<reference evidence="3" key="1">
    <citation type="submission" date="2022-06" db="EMBL/GenBank/DDBJ databases">
        <title>Aeoliella straminimaris, a novel planctomycete from sediments.</title>
        <authorList>
            <person name="Vitorino I.R."/>
            <person name="Lage O.M."/>
        </authorList>
    </citation>
    <scope>NUCLEOTIDE SEQUENCE</scope>
    <source>
        <strain evidence="3">ICT_H6.2</strain>
    </source>
</reference>
<dbReference type="InterPro" id="IPR029058">
    <property type="entry name" value="AB_hydrolase_fold"/>
</dbReference>
<organism evidence="3 4">
    <name type="scientific">Aeoliella straminimaris</name>
    <dbReference type="NCBI Taxonomy" id="2954799"/>
    <lineage>
        <taxon>Bacteria</taxon>
        <taxon>Pseudomonadati</taxon>
        <taxon>Planctomycetota</taxon>
        <taxon>Planctomycetia</taxon>
        <taxon>Pirellulales</taxon>
        <taxon>Lacipirellulaceae</taxon>
        <taxon>Aeoliella</taxon>
    </lineage>
</organism>
<dbReference type="InterPro" id="IPR002925">
    <property type="entry name" value="Dienelactn_hydro"/>
</dbReference>
<dbReference type="SUPFAM" id="SSF53474">
    <property type="entry name" value="alpha/beta-Hydrolases"/>
    <property type="match status" value="1"/>
</dbReference>
<feature type="domain" description="Dienelactone hydrolase" evidence="2">
    <location>
        <begin position="51"/>
        <end position="263"/>
    </location>
</feature>
<proteinExistence type="predicted"/>